<dbReference type="GO" id="GO:0003676">
    <property type="term" value="F:nucleic acid binding"/>
    <property type="evidence" value="ECO:0007669"/>
    <property type="project" value="InterPro"/>
</dbReference>
<dbReference type="CDD" id="cd13934">
    <property type="entry name" value="RNase_H_Dikarya_like"/>
    <property type="match status" value="1"/>
</dbReference>
<evidence type="ECO:0000259" key="8">
    <source>
        <dbReference type="PROSITE" id="PS50879"/>
    </source>
</evidence>
<evidence type="ECO:0000256" key="5">
    <source>
        <dbReference type="ARBA" id="ARBA00022723"/>
    </source>
</evidence>
<evidence type="ECO:0000313" key="10">
    <source>
        <dbReference type="Proteomes" id="UP001187734"/>
    </source>
</evidence>
<dbReference type="PROSITE" id="PS50879">
    <property type="entry name" value="RNASE_H_1"/>
    <property type="match status" value="1"/>
</dbReference>
<dbReference type="Proteomes" id="UP001187734">
    <property type="component" value="Unassembled WGS sequence"/>
</dbReference>
<evidence type="ECO:0000256" key="2">
    <source>
        <dbReference type="ARBA" id="ARBA00005300"/>
    </source>
</evidence>
<dbReference type="InterPro" id="IPR012337">
    <property type="entry name" value="RNaseH-like_sf"/>
</dbReference>
<dbReference type="GO" id="GO:0043137">
    <property type="term" value="P:DNA replication, removal of RNA primer"/>
    <property type="evidence" value="ECO:0007669"/>
    <property type="project" value="TreeGrafter"/>
</dbReference>
<keyword evidence="6" id="KW-0255">Endonuclease</keyword>
<dbReference type="Gene3D" id="3.30.420.10">
    <property type="entry name" value="Ribonuclease H-like superfamily/Ribonuclease H"/>
    <property type="match status" value="1"/>
</dbReference>
<dbReference type="InterPro" id="IPR002156">
    <property type="entry name" value="RNaseH_domain"/>
</dbReference>
<comment type="caution">
    <text evidence="9">The sequence shown here is derived from an EMBL/GenBank/DDBJ whole genome shotgun (WGS) entry which is preliminary data.</text>
</comment>
<name>A0AAE8MFC8_9HYPO</name>
<reference evidence="9" key="1">
    <citation type="submission" date="2018-03" db="EMBL/GenBank/DDBJ databases">
        <authorList>
            <person name="Guldener U."/>
        </authorList>
    </citation>
    <scope>NUCLEOTIDE SEQUENCE</scope>
</reference>
<dbReference type="EC" id="3.1.26.4" evidence="3"/>
<sequence length="681" mass="75160">MERHDMTLRLAGIDELLQSNSQDDVELALLELWDMLKEDQADPLRLSDIIPHVLLRVGGEQECYDFIKWWAFHGSKSPNHNRNSPFFNTKGANACESLRALLQTGLSLSHLVALTLLKLRLFLDLNAFSSAKFDDSFGFDGTIDSIDRPIGELAEDIFESSDSGRVARLAIDIQKQYLDLCERVNNANPYFWEGLATEELASAPGPHRSGSLDEARLVLHHCRLAWDESEDALVMVEADTGRYVRAYEGPKAIENPVSLERRRGTGVAFPSKIKHAEATHLLEHVSVNNSSGRSVLGDRGKLVLYTDGACINNGHQNPRGGWAVWLGMRTPDSGANVVSGRLENQGPFGDHSIATSNRAELRAAIAALRLSDWKQEGFGTIVIATDSTYVIDGATTWTKGWVRNGWKLRSGDNVKNRDLWELLLGEVERWKSQGVDVCLLNIPRQRNANADAAAKEAARMIPDTVQFTDITLGSTQTPSTNNELQQYVLAICLAGESLFQDLCGDFISEMPPHALLTPVYNPESALKFLNGRSPPAMILIADAAIARHREVWERTIDQMRNGATVVVAGCFSSMATAGEFQRLFTIAGLPWRRGSYHGADTRLQSRIIDEHLTSCLPISLYEKFTFVADLKQSEALYVDQDTPDQAAVAFTKVGSGRLGYIGSVNVDLSSVRIACAMFGLT</sequence>
<keyword evidence="7" id="KW-0378">Hydrolase</keyword>
<dbReference type="GO" id="GO:0004523">
    <property type="term" value="F:RNA-DNA hybrid ribonuclease activity"/>
    <property type="evidence" value="ECO:0007669"/>
    <property type="project" value="UniProtKB-EC"/>
</dbReference>
<evidence type="ECO:0000256" key="7">
    <source>
        <dbReference type="ARBA" id="ARBA00022801"/>
    </source>
</evidence>
<dbReference type="SUPFAM" id="SSF53098">
    <property type="entry name" value="Ribonuclease H-like"/>
    <property type="match status" value="1"/>
</dbReference>
<dbReference type="GO" id="GO:0046872">
    <property type="term" value="F:metal ion binding"/>
    <property type="evidence" value="ECO:0007669"/>
    <property type="project" value="UniProtKB-KW"/>
</dbReference>
<protein>
    <recommendedName>
        <fullName evidence="3">ribonuclease H</fullName>
        <ecNumber evidence="3">3.1.26.4</ecNumber>
    </recommendedName>
</protein>
<keyword evidence="10" id="KW-1185">Reference proteome</keyword>
<dbReference type="AlphaFoldDB" id="A0AAE8MFC8"/>
<dbReference type="EMBL" id="ONZP01000338">
    <property type="protein sequence ID" value="SPJ81865.1"/>
    <property type="molecule type" value="Genomic_DNA"/>
</dbReference>
<evidence type="ECO:0000313" key="9">
    <source>
        <dbReference type="EMBL" id="SPJ81865.1"/>
    </source>
</evidence>
<comment type="catalytic activity">
    <reaction evidence="1">
        <text>Endonucleolytic cleavage to 5'-phosphomonoester.</text>
        <dbReference type="EC" id="3.1.26.4"/>
    </reaction>
</comment>
<organism evidence="9 10">
    <name type="scientific">Fusarium torulosum</name>
    <dbReference type="NCBI Taxonomy" id="33205"/>
    <lineage>
        <taxon>Eukaryota</taxon>
        <taxon>Fungi</taxon>
        <taxon>Dikarya</taxon>
        <taxon>Ascomycota</taxon>
        <taxon>Pezizomycotina</taxon>
        <taxon>Sordariomycetes</taxon>
        <taxon>Hypocreomycetidae</taxon>
        <taxon>Hypocreales</taxon>
        <taxon>Nectriaceae</taxon>
        <taxon>Fusarium</taxon>
    </lineage>
</organism>
<dbReference type="Pfam" id="PF00075">
    <property type="entry name" value="RNase_H"/>
    <property type="match status" value="1"/>
</dbReference>
<dbReference type="PANTHER" id="PTHR10642">
    <property type="entry name" value="RIBONUCLEASE H1"/>
    <property type="match status" value="1"/>
</dbReference>
<keyword evidence="4" id="KW-0540">Nuclease</keyword>
<evidence type="ECO:0000256" key="1">
    <source>
        <dbReference type="ARBA" id="ARBA00000077"/>
    </source>
</evidence>
<gene>
    <name evidence="9" type="ORF">FTOL_09270</name>
</gene>
<comment type="similarity">
    <text evidence="2">Belongs to the RNase H family.</text>
</comment>
<evidence type="ECO:0000256" key="3">
    <source>
        <dbReference type="ARBA" id="ARBA00012180"/>
    </source>
</evidence>
<proteinExistence type="inferred from homology"/>
<dbReference type="InterPro" id="IPR050092">
    <property type="entry name" value="RNase_H"/>
</dbReference>
<accession>A0AAE8MFC8</accession>
<evidence type="ECO:0000256" key="6">
    <source>
        <dbReference type="ARBA" id="ARBA00022759"/>
    </source>
</evidence>
<evidence type="ECO:0000256" key="4">
    <source>
        <dbReference type="ARBA" id="ARBA00022722"/>
    </source>
</evidence>
<keyword evidence="5" id="KW-0479">Metal-binding</keyword>
<feature type="domain" description="RNase H type-1" evidence="8">
    <location>
        <begin position="298"/>
        <end position="459"/>
    </location>
</feature>
<dbReference type="PANTHER" id="PTHR10642:SF26">
    <property type="entry name" value="RIBONUCLEASE H1"/>
    <property type="match status" value="1"/>
</dbReference>
<dbReference type="InterPro" id="IPR036397">
    <property type="entry name" value="RNaseH_sf"/>
</dbReference>